<comment type="similarity">
    <text evidence="1 5">Belongs to the metallo-dependent hydrolases superfamily. NagA family.</text>
</comment>
<dbReference type="AlphaFoldDB" id="A0A939QHX2"/>
<feature type="binding site" evidence="7">
    <location>
        <begin position="313"/>
        <end position="315"/>
    </location>
    <ligand>
        <name>substrate</name>
    </ligand>
</feature>
<organism evidence="10 11">
    <name type="scientific">Microbacterium stercoris</name>
    <dbReference type="NCBI Taxonomy" id="2820289"/>
    <lineage>
        <taxon>Bacteria</taxon>
        <taxon>Bacillati</taxon>
        <taxon>Actinomycetota</taxon>
        <taxon>Actinomycetes</taxon>
        <taxon>Micrococcales</taxon>
        <taxon>Microbacteriaceae</taxon>
        <taxon>Microbacterium</taxon>
    </lineage>
</organism>
<feature type="binding site" evidence="7">
    <location>
        <begin position="225"/>
        <end position="226"/>
    </location>
    <ligand>
        <name>substrate</name>
    </ligand>
</feature>
<keyword evidence="2 8" id="KW-0479">Metal-binding</keyword>
<dbReference type="PANTHER" id="PTHR11113">
    <property type="entry name" value="N-ACETYLGLUCOSAMINE-6-PHOSPHATE DEACETYLASE"/>
    <property type="match status" value="1"/>
</dbReference>
<feature type="binding site" evidence="8">
    <location>
        <position position="222"/>
    </location>
    <ligand>
        <name>Zn(2+)</name>
        <dbReference type="ChEBI" id="CHEBI:29105"/>
    </ligand>
</feature>
<dbReference type="InterPro" id="IPR003764">
    <property type="entry name" value="GlcNAc_6-P_deAcase"/>
</dbReference>
<dbReference type="SUPFAM" id="SSF51556">
    <property type="entry name" value="Metallo-dependent hydrolases"/>
    <property type="match status" value="1"/>
</dbReference>
<keyword evidence="11" id="KW-1185">Reference proteome</keyword>
<dbReference type="Proteomes" id="UP000680132">
    <property type="component" value="Unassembled WGS sequence"/>
</dbReference>
<accession>A0A939QHX2</accession>
<evidence type="ECO:0000256" key="8">
    <source>
        <dbReference type="PIRSR" id="PIRSR038994-3"/>
    </source>
</evidence>
<keyword evidence="4 5" id="KW-0119">Carbohydrate metabolism</keyword>
<dbReference type="InterPro" id="IPR011059">
    <property type="entry name" value="Metal-dep_hydrolase_composite"/>
</dbReference>
<dbReference type="RefSeq" id="WP_208499357.1">
    <property type="nucleotide sequence ID" value="NZ_JAGFOA010000001.1"/>
</dbReference>
<proteinExistence type="inferred from homology"/>
<evidence type="ECO:0000256" key="2">
    <source>
        <dbReference type="ARBA" id="ARBA00022723"/>
    </source>
</evidence>
<gene>
    <name evidence="10" type="primary">nagA</name>
    <name evidence="10" type="ORF">J5V96_00545</name>
</gene>
<evidence type="ECO:0000256" key="7">
    <source>
        <dbReference type="PIRSR" id="PIRSR038994-2"/>
    </source>
</evidence>
<comment type="caution">
    <text evidence="10">The sequence shown here is derived from an EMBL/GenBank/DDBJ whole genome shotgun (WGS) entry which is preliminary data.</text>
</comment>
<dbReference type="GO" id="GO:0006046">
    <property type="term" value="P:N-acetylglucosamine catabolic process"/>
    <property type="evidence" value="ECO:0007669"/>
    <property type="project" value="TreeGrafter"/>
</dbReference>
<feature type="binding site" evidence="8">
    <location>
        <position position="201"/>
    </location>
    <ligand>
        <name>Zn(2+)</name>
        <dbReference type="ChEBI" id="CHEBI:29105"/>
    </ligand>
</feature>
<dbReference type="Gene3D" id="3.20.20.140">
    <property type="entry name" value="Metal-dependent hydrolases"/>
    <property type="match status" value="1"/>
</dbReference>
<dbReference type="EMBL" id="JAGFOA010000001">
    <property type="protein sequence ID" value="MBO3661992.1"/>
    <property type="molecule type" value="Genomic_DNA"/>
</dbReference>
<dbReference type="SUPFAM" id="SSF51338">
    <property type="entry name" value="Composite domain of metallo-dependent hydrolases"/>
    <property type="match status" value="1"/>
</dbReference>
<dbReference type="InterPro" id="IPR006680">
    <property type="entry name" value="Amidohydro-rel"/>
</dbReference>
<feature type="binding site" evidence="7">
    <location>
        <position position="257"/>
    </location>
    <ligand>
        <name>substrate</name>
    </ligand>
</feature>
<feature type="binding site" evidence="7">
    <location>
        <position position="233"/>
    </location>
    <ligand>
        <name>substrate</name>
    </ligand>
</feature>
<feature type="binding site" evidence="8">
    <location>
        <position position="137"/>
    </location>
    <ligand>
        <name>Zn(2+)</name>
        <dbReference type="ChEBI" id="CHEBI:29105"/>
    </ligand>
</feature>
<evidence type="ECO:0000256" key="3">
    <source>
        <dbReference type="ARBA" id="ARBA00022801"/>
    </source>
</evidence>
<dbReference type="PIRSF" id="PIRSF038994">
    <property type="entry name" value="NagA"/>
    <property type="match status" value="1"/>
</dbReference>
<evidence type="ECO:0000259" key="9">
    <source>
        <dbReference type="Pfam" id="PF01979"/>
    </source>
</evidence>
<dbReference type="EC" id="3.5.1.25" evidence="10"/>
<dbReference type="InterPro" id="IPR032466">
    <property type="entry name" value="Metal_Hydrolase"/>
</dbReference>
<evidence type="ECO:0000256" key="4">
    <source>
        <dbReference type="ARBA" id="ARBA00023277"/>
    </source>
</evidence>
<feature type="domain" description="Amidohydrolase-related" evidence="9">
    <location>
        <begin position="62"/>
        <end position="375"/>
    </location>
</feature>
<evidence type="ECO:0000313" key="10">
    <source>
        <dbReference type="EMBL" id="MBO3661992.1"/>
    </source>
</evidence>
<comment type="cofactor">
    <cofactor evidence="8">
        <name>a divalent metal cation</name>
        <dbReference type="ChEBI" id="CHEBI:60240"/>
    </cofactor>
    <text evidence="8">Binds 1 divalent metal cation per subunit.</text>
</comment>
<sequence>MDAFAVTGARVVGWRAGSMRDIRDGWVLVREGRIVDAGAAAATLPTGVVRLDARALAGPSPLVTPGLIDIHNHGGGGHAVESGIDAIRGTLAAHAAHGVTRLVASLVSAPERELRAQLAAIAEVADADGGLLGAHLEGPCLDPGHRGAHDPRALREPDPDLLDRLIAAGPVLQVTLAPELPGADAAILRLRAAGVTVALGHTGADAQVARAAFDSGATVLTHAFNAMRGLHHRAIGPVGAALEDPRVFLEVIADGIHLDPVVVRTLFAAAPERVVLVSDAMAAAGMADGSYRLGGLPVEVADGRAVVAGTETIAGSTLTLGRAVRNAAEWGIPLLDVISAATVAPARALARDDLGRLDDGLPADLVLWDGDLRPIRVWREGEILSTVDGAEQ</sequence>
<evidence type="ECO:0000256" key="6">
    <source>
        <dbReference type="PIRSR" id="PIRSR038994-1"/>
    </source>
</evidence>
<feature type="active site" description="Proton donor/acceptor" evidence="6">
    <location>
        <position position="279"/>
    </location>
</feature>
<dbReference type="PANTHER" id="PTHR11113:SF14">
    <property type="entry name" value="N-ACETYLGLUCOSAMINE-6-PHOSPHATE DEACETYLASE"/>
    <property type="match status" value="1"/>
</dbReference>
<name>A0A939QHX2_9MICO</name>
<evidence type="ECO:0000313" key="11">
    <source>
        <dbReference type="Proteomes" id="UP000680132"/>
    </source>
</evidence>
<evidence type="ECO:0000256" key="1">
    <source>
        <dbReference type="ARBA" id="ARBA00010716"/>
    </source>
</evidence>
<protein>
    <submittedName>
        <fullName evidence="10">N-acetylglucosamine-6-phosphate deacetylase</fullName>
        <ecNumber evidence="10">3.5.1.25</ecNumber>
    </submittedName>
</protein>
<feature type="binding site" evidence="7">
    <location>
        <position position="148"/>
    </location>
    <ligand>
        <name>substrate</name>
    </ligand>
</feature>
<dbReference type="GO" id="GO:0046872">
    <property type="term" value="F:metal ion binding"/>
    <property type="evidence" value="ECO:0007669"/>
    <property type="project" value="UniProtKB-KW"/>
</dbReference>
<keyword evidence="3 5" id="KW-0378">Hydrolase</keyword>
<dbReference type="GO" id="GO:0008448">
    <property type="term" value="F:N-acetylglucosamine-6-phosphate deacetylase activity"/>
    <property type="evidence" value="ECO:0007669"/>
    <property type="project" value="UniProtKB-EC"/>
</dbReference>
<reference evidence="10" key="1">
    <citation type="submission" date="2021-03" db="EMBL/GenBank/DDBJ databases">
        <title>Microbacterium sp. nov., a novel actinobacterium isolated from cow dung.</title>
        <authorList>
            <person name="Zhang L."/>
        </authorList>
    </citation>
    <scope>NUCLEOTIDE SEQUENCE</scope>
    <source>
        <strain evidence="10">NEAU-LLB</strain>
    </source>
</reference>
<dbReference type="NCBIfam" id="TIGR00221">
    <property type="entry name" value="nagA"/>
    <property type="match status" value="1"/>
</dbReference>
<dbReference type="Pfam" id="PF01979">
    <property type="entry name" value="Amidohydro_1"/>
    <property type="match status" value="1"/>
</dbReference>
<dbReference type="Gene3D" id="2.30.40.10">
    <property type="entry name" value="Urease, subunit C, domain 1"/>
    <property type="match status" value="1"/>
</dbReference>
<evidence type="ECO:0000256" key="5">
    <source>
        <dbReference type="PIRNR" id="PIRNR038994"/>
    </source>
</evidence>